<name>A0A087TIS2_STEMI</name>
<organism evidence="3 4">
    <name type="scientific">Stegodyphus mimosarum</name>
    <name type="common">African social velvet spider</name>
    <dbReference type="NCBI Taxonomy" id="407821"/>
    <lineage>
        <taxon>Eukaryota</taxon>
        <taxon>Metazoa</taxon>
        <taxon>Ecdysozoa</taxon>
        <taxon>Arthropoda</taxon>
        <taxon>Chelicerata</taxon>
        <taxon>Arachnida</taxon>
        <taxon>Araneae</taxon>
        <taxon>Araneomorphae</taxon>
        <taxon>Entelegynae</taxon>
        <taxon>Eresoidea</taxon>
        <taxon>Eresidae</taxon>
        <taxon>Stegodyphus</taxon>
    </lineage>
</organism>
<dbReference type="OrthoDB" id="9996331at2759"/>
<comment type="subcellular location">
    <subcellularLocation>
        <location evidence="1">Nucleus</location>
    </subcellularLocation>
</comment>
<proteinExistence type="predicted"/>
<sequence>MPRMQMHERYAQMLEFERGRVIGLKEAGWSYRRIARYLRRNDATIRRYWQEWVNHGRTQRQEGRGRSREKTEREDGAIVRAALAASDASLSSIVRATSASVTARTIHRRLTERGLRSRRRLPLTSVQRQVRLQWCRAHSHWNVTVWSKIVFSDESPFELSPDDQPRRVWRRPGQPYDTNLTVFRQTGRQPGVMIWGANSFHSRTSLAVIRRNLTAQRYVHKVLRPVVLPFMSRQPGLTFQQDKALPHTAHVSTAYLSACRTLPWPARSPDLSPIDHVWSIMGKALQPARDVDDLTRQFDRIWHDIPQEDIRKIYKSMPSRITACIRARVDELKVIGGP</sequence>
<dbReference type="EMBL" id="KK115397">
    <property type="protein sequence ID" value="KFM65011.1"/>
    <property type="molecule type" value="Genomic_DNA"/>
</dbReference>
<dbReference type="GO" id="GO:0005634">
    <property type="term" value="C:nucleus"/>
    <property type="evidence" value="ECO:0007669"/>
    <property type="project" value="UniProtKB-SubCell"/>
</dbReference>
<dbReference type="PANTHER" id="PTHR23022">
    <property type="entry name" value="TRANSPOSABLE ELEMENT-RELATED"/>
    <property type="match status" value="1"/>
</dbReference>
<dbReference type="InterPro" id="IPR052338">
    <property type="entry name" value="Transposase_5"/>
</dbReference>
<dbReference type="InterPro" id="IPR009057">
    <property type="entry name" value="Homeodomain-like_sf"/>
</dbReference>
<keyword evidence="4" id="KW-1185">Reference proteome</keyword>
<dbReference type="AlphaFoldDB" id="A0A087TIS2"/>
<dbReference type="InterPro" id="IPR036397">
    <property type="entry name" value="RNaseH_sf"/>
</dbReference>
<reference evidence="3 4" key="1">
    <citation type="submission" date="2013-11" db="EMBL/GenBank/DDBJ databases">
        <title>Genome sequencing of Stegodyphus mimosarum.</title>
        <authorList>
            <person name="Bechsgaard J."/>
        </authorList>
    </citation>
    <scope>NUCLEOTIDE SEQUENCE [LARGE SCALE GENOMIC DNA]</scope>
</reference>
<dbReference type="Gene3D" id="1.10.10.60">
    <property type="entry name" value="Homeodomain-like"/>
    <property type="match status" value="1"/>
</dbReference>
<dbReference type="Pfam" id="PF13358">
    <property type="entry name" value="DDE_3"/>
    <property type="match status" value="1"/>
</dbReference>
<accession>A0A087TIS2</accession>
<dbReference type="GO" id="GO:0003676">
    <property type="term" value="F:nucleic acid binding"/>
    <property type="evidence" value="ECO:0007669"/>
    <property type="project" value="InterPro"/>
</dbReference>
<dbReference type="STRING" id="407821.A0A087TIS2"/>
<dbReference type="PANTHER" id="PTHR23022:SF135">
    <property type="entry name" value="SI:DKEY-77F5.3"/>
    <property type="match status" value="1"/>
</dbReference>
<protein>
    <submittedName>
        <fullName evidence="3">Transposable element Tc3 transposase</fullName>
    </submittedName>
</protein>
<gene>
    <name evidence="3" type="ORF">X975_24583</name>
</gene>
<feature type="non-terminal residue" evidence="3">
    <location>
        <position position="338"/>
    </location>
</feature>
<evidence type="ECO:0000313" key="3">
    <source>
        <dbReference type="EMBL" id="KFM65011.1"/>
    </source>
</evidence>
<dbReference type="InterPro" id="IPR038717">
    <property type="entry name" value="Tc1-like_DDE_dom"/>
</dbReference>
<feature type="domain" description="Tc1-like transposase DDE" evidence="2">
    <location>
        <begin position="149"/>
        <end position="293"/>
    </location>
</feature>
<dbReference type="Proteomes" id="UP000054359">
    <property type="component" value="Unassembled WGS sequence"/>
</dbReference>
<evidence type="ECO:0000259" key="2">
    <source>
        <dbReference type="Pfam" id="PF13358"/>
    </source>
</evidence>
<evidence type="ECO:0000256" key="1">
    <source>
        <dbReference type="ARBA" id="ARBA00004123"/>
    </source>
</evidence>
<dbReference type="SUPFAM" id="SSF46689">
    <property type="entry name" value="Homeodomain-like"/>
    <property type="match status" value="1"/>
</dbReference>
<dbReference type="Gene3D" id="3.30.420.10">
    <property type="entry name" value="Ribonuclease H-like superfamily/Ribonuclease H"/>
    <property type="match status" value="1"/>
</dbReference>
<evidence type="ECO:0000313" key="4">
    <source>
        <dbReference type="Proteomes" id="UP000054359"/>
    </source>
</evidence>